<gene>
    <name evidence="2" type="primary">Mo04353</name>
    <name evidence="2" type="ORF">E5Q_04353</name>
</gene>
<accession>G7E4B5</accession>
<dbReference type="HOGENOM" id="CLU_474940_0_0_1"/>
<sequence>MLQLSTYSTSSSLMIPTMFKHCRYELTPSSHLGILSVHWKTLASWSPCSKQKSVSRAQHSSELMNETKYDFHNPPSEEPVEVERHIALTEHDEDGEANIAAMLAERVHHTIAPAPPSDSTLDSEAEWKPTGPDLLALLPAECLSMILRLAIDEAMSIKESNRRMGSLLLTCRRFHDILMADTTFWQALSFEGLDRRARQRKTASWQTHLRHKTLLHLDLGTLLDANSPLRGHSLCTFAGNALASLTCGDVKRTRDLISHVAPTLLRLELEVGRIRHSLVEFLSYFPNARRVILKHSYSLDAHALKLPVHKAVRSDIHPIRELSITNVTLESAFAGEDLPVNAVYFQSLRRLHLRLIRVDPLATLPDWLPRGDAGIFQNLLELDIDSEREGETVRYDLDLAHLANLEVARVGRHTVTSLPATLKVFSHRPVKKRKPPLDLLVQCLNLEEIDLPTGNLSGSDLAQLLASGKIQLKCLTIGPSTTFDDHGIEALAKSCKRLSRLVVSGCRKLTHQPLISLVQACRDKSGKASLDLCLDNCSKLDPEAVRWLKTSVTGRFSHTIDQKQRRRVPLQPSP</sequence>
<name>G7E4B5_MIXOS</name>
<feature type="domain" description="Caspase family p20" evidence="1">
    <location>
        <begin position="506"/>
        <end position="525"/>
    </location>
</feature>
<evidence type="ECO:0000313" key="2">
    <source>
        <dbReference type="EMBL" id="GAA97675.1"/>
    </source>
</evidence>
<dbReference type="GO" id="GO:0004197">
    <property type="term" value="F:cysteine-type endopeptidase activity"/>
    <property type="evidence" value="ECO:0007669"/>
    <property type="project" value="InterPro"/>
</dbReference>
<organism evidence="2 3">
    <name type="scientific">Mixia osmundae (strain CBS 9802 / IAM 14324 / JCM 22182 / KY 12970)</name>
    <dbReference type="NCBI Taxonomy" id="764103"/>
    <lineage>
        <taxon>Eukaryota</taxon>
        <taxon>Fungi</taxon>
        <taxon>Dikarya</taxon>
        <taxon>Basidiomycota</taxon>
        <taxon>Pucciniomycotina</taxon>
        <taxon>Mixiomycetes</taxon>
        <taxon>Mixiales</taxon>
        <taxon>Mixiaceae</taxon>
        <taxon>Mixia</taxon>
    </lineage>
</organism>
<dbReference type="Proteomes" id="UP000009131">
    <property type="component" value="Unassembled WGS sequence"/>
</dbReference>
<comment type="caution">
    <text evidence="2">The sequence shown here is derived from an EMBL/GenBank/DDBJ whole genome shotgun (WGS) entry which is preliminary data.</text>
</comment>
<dbReference type="OrthoDB" id="10257471at2759"/>
<dbReference type="PROSITE" id="PS50208">
    <property type="entry name" value="CASPASE_P20"/>
    <property type="match status" value="1"/>
</dbReference>
<dbReference type="PANTHER" id="PTHR13318:SF190">
    <property type="entry name" value="PARTNER OF PAIRED, ISOFORM B"/>
    <property type="match status" value="1"/>
</dbReference>
<evidence type="ECO:0000313" key="3">
    <source>
        <dbReference type="Proteomes" id="UP000009131"/>
    </source>
</evidence>
<dbReference type="InParanoid" id="G7E4B5"/>
<dbReference type="InterPro" id="IPR032675">
    <property type="entry name" value="LRR_dom_sf"/>
</dbReference>
<proteinExistence type="predicted"/>
<dbReference type="GO" id="GO:0019005">
    <property type="term" value="C:SCF ubiquitin ligase complex"/>
    <property type="evidence" value="ECO:0007669"/>
    <property type="project" value="TreeGrafter"/>
</dbReference>
<dbReference type="SUPFAM" id="SSF52047">
    <property type="entry name" value="RNI-like"/>
    <property type="match status" value="1"/>
</dbReference>
<dbReference type="PANTHER" id="PTHR13318">
    <property type="entry name" value="PARTNER OF PAIRED, ISOFORM B-RELATED"/>
    <property type="match status" value="1"/>
</dbReference>
<dbReference type="AlphaFoldDB" id="G7E4B5"/>
<dbReference type="RefSeq" id="XP_014568329.1">
    <property type="nucleotide sequence ID" value="XM_014712843.1"/>
</dbReference>
<reference evidence="2 3" key="2">
    <citation type="journal article" date="2012" name="Open Biol.">
        <title>Characteristics of nucleosomes and linker DNA regions on the genome of the basidiomycete Mixia osmundae revealed by mono- and dinucleosome mapping.</title>
        <authorList>
            <person name="Nishida H."/>
            <person name="Kondo S."/>
            <person name="Matsumoto T."/>
            <person name="Suzuki Y."/>
            <person name="Yoshikawa H."/>
            <person name="Taylor T.D."/>
            <person name="Sugiyama J."/>
        </authorList>
    </citation>
    <scope>NUCLEOTIDE SEQUENCE [LARGE SCALE GENOMIC DNA]</scope>
    <source>
        <strain evidence="3">CBS 9802 / IAM 14324 / JCM 22182 / KY 12970</strain>
    </source>
</reference>
<dbReference type="Gene3D" id="3.80.10.10">
    <property type="entry name" value="Ribonuclease Inhibitor"/>
    <property type="match status" value="1"/>
</dbReference>
<dbReference type="FunCoup" id="G7E4B5">
    <property type="interactions" value="5"/>
</dbReference>
<dbReference type="GO" id="GO:0031146">
    <property type="term" value="P:SCF-dependent proteasomal ubiquitin-dependent protein catabolic process"/>
    <property type="evidence" value="ECO:0007669"/>
    <property type="project" value="TreeGrafter"/>
</dbReference>
<evidence type="ECO:0000259" key="1">
    <source>
        <dbReference type="PROSITE" id="PS50208"/>
    </source>
</evidence>
<protein>
    <recommendedName>
        <fullName evidence="1">Caspase family p20 domain-containing protein</fullName>
    </recommendedName>
</protein>
<keyword evidence="3" id="KW-1185">Reference proteome</keyword>
<dbReference type="EMBL" id="BABT02000129">
    <property type="protein sequence ID" value="GAA97675.1"/>
    <property type="molecule type" value="Genomic_DNA"/>
</dbReference>
<reference evidence="2 3" key="1">
    <citation type="journal article" date="2011" name="J. Gen. Appl. Microbiol.">
        <title>Draft genome sequencing of the enigmatic basidiomycete Mixia osmundae.</title>
        <authorList>
            <person name="Nishida H."/>
            <person name="Nagatsuka Y."/>
            <person name="Sugiyama J."/>
        </authorList>
    </citation>
    <scope>NUCLEOTIDE SEQUENCE [LARGE SCALE GENOMIC DNA]</scope>
    <source>
        <strain evidence="3">CBS 9802 / IAM 14324 / JCM 22182 / KY 12970</strain>
    </source>
</reference>
<dbReference type="InterPro" id="IPR001309">
    <property type="entry name" value="Pept_C14_p20"/>
</dbReference>